<evidence type="ECO:0000313" key="1">
    <source>
        <dbReference type="EMBL" id="CAG8600598.1"/>
    </source>
</evidence>
<dbReference type="EMBL" id="CAJVPT010013976">
    <property type="protein sequence ID" value="CAG8600598.1"/>
    <property type="molecule type" value="Genomic_DNA"/>
</dbReference>
<protein>
    <submittedName>
        <fullName evidence="1">9433_t:CDS:1</fullName>
    </submittedName>
</protein>
<evidence type="ECO:0000313" key="2">
    <source>
        <dbReference type="Proteomes" id="UP000789525"/>
    </source>
</evidence>
<organism evidence="1 2">
    <name type="scientific">Acaulospora colombiana</name>
    <dbReference type="NCBI Taxonomy" id="27376"/>
    <lineage>
        <taxon>Eukaryota</taxon>
        <taxon>Fungi</taxon>
        <taxon>Fungi incertae sedis</taxon>
        <taxon>Mucoromycota</taxon>
        <taxon>Glomeromycotina</taxon>
        <taxon>Glomeromycetes</taxon>
        <taxon>Diversisporales</taxon>
        <taxon>Acaulosporaceae</taxon>
        <taxon>Acaulospora</taxon>
    </lineage>
</organism>
<gene>
    <name evidence="1" type="ORF">ACOLOM_LOCUS6666</name>
</gene>
<dbReference type="Proteomes" id="UP000789525">
    <property type="component" value="Unassembled WGS sequence"/>
</dbReference>
<reference evidence="1" key="1">
    <citation type="submission" date="2021-06" db="EMBL/GenBank/DDBJ databases">
        <authorList>
            <person name="Kallberg Y."/>
            <person name="Tangrot J."/>
            <person name="Rosling A."/>
        </authorList>
    </citation>
    <scope>NUCLEOTIDE SEQUENCE</scope>
    <source>
        <strain evidence="1">CL356</strain>
    </source>
</reference>
<proteinExistence type="predicted"/>
<accession>A0ACA9MNP6</accession>
<comment type="caution">
    <text evidence="1">The sequence shown here is derived from an EMBL/GenBank/DDBJ whole genome shotgun (WGS) entry which is preliminary data.</text>
</comment>
<sequence>MDERLFGGPVQGDRVFEQCVKCLEAILSEVTSCFPGTSTKCAFEASADDPVMRVYVEPEEWDEETQGERPLVELYVSATSYLNGKRITGPMNFGTQDDQCTSFVSIHPTVMTLFPGGILLNIARSSSSSSELRASIRKERDALVERKDDFHFSLPRGMDAKTMAQKWVGIDYTRKPSVDADSNEGIGSSQVAPSTSDEQLERLALRFNSKRPPSKFVTNLRALAKQGREYLDSLEQGVAEESNDPSLGPHLVRTGTPESVLASPDIEGVEQSNDSMALASTFEDISSEKGEESGHSSTLEAEHVKLSEEVESQAADMGVLRERSSVQVKMAEEYSSPKGAAEGSADVDHGKISVTSDNYSPPTEKDPLGDVQSTDTLDIVGSEDDILGPTNYDDSHLSLASSDQATECQEELRDEDQAWPSHSKDQNEDISENQNMVTKENAKDTL</sequence>
<keyword evidence="2" id="KW-1185">Reference proteome</keyword>
<name>A0ACA9MNP6_9GLOM</name>